<gene>
    <name evidence="1" type="ORF">FRZ40_15770</name>
</gene>
<dbReference type="EMBL" id="VOQS01000001">
    <property type="protein sequence ID" value="TXC88906.1"/>
    <property type="molecule type" value="Genomic_DNA"/>
</dbReference>
<dbReference type="Proteomes" id="UP000321776">
    <property type="component" value="Unassembled WGS sequence"/>
</dbReference>
<protein>
    <submittedName>
        <fullName evidence="1">Uncharacterized protein</fullName>
    </submittedName>
</protein>
<proteinExistence type="predicted"/>
<reference evidence="1 2" key="1">
    <citation type="journal article" date="2018" name="Int. J. Syst. Evol. Microbiol.">
        <title>Paraburkholderia azotifigens sp. nov., a nitrogen-fixing bacterium isolated from paddy soil.</title>
        <authorList>
            <person name="Choi G.M."/>
            <person name="Im W.T."/>
        </authorList>
    </citation>
    <scope>NUCLEOTIDE SEQUENCE [LARGE SCALE GENOMIC DNA]</scope>
    <source>
        <strain evidence="1 2">NF 2-5-3</strain>
    </source>
</reference>
<accession>A0A5C6VWB1</accession>
<dbReference type="AlphaFoldDB" id="A0A5C6VWB1"/>
<dbReference type="RefSeq" id="WP_147234643.1">
    <property type="nucleotide sequence ID" value="NZ_VOQS01000001.1"/>
</dbReference>
<evidence type="ECO:0000313" key="2">
    <source>
        <dbReference type="Proteomes" id="UP000321776"/>
    </source>
</evidence>
<sequence>MTDIGIIAPLETELYERIKFLLFSVNLPVQRLKADVDNIGRFTASDARSPQLRLVEAMPPLTPAAEAIVRALIRSYGVELFQGGGAKAALIAMLKAGPVRFGQTALTVDSDAPMPERARRLIAEFNRIFERYPERGFSQARDVLSSIGLPGRPGRPGL</sequence>
<organism evidence="1 2">
    <name type="scientific">Paraburkholderia azotifigens</name>
    <dbReference type="NCBI Taxonomy" id="2057004"/>
    <lineage>
        <taxon>Bacteria</taxon>
        <taxon>Pseudomonadati</taxon>
        <taxon>Pseudomonadota</taxon>
        <taxon>Betaproteobacteria</taxon>
        <taxon>Burkholderiales</taxon>
        <taxon>Burkholderiaceae</taxon>
        <taxon>Paraburkholderia</taxon>
    </lineage>
</organism>
<evidence type="ECO:0000313" key="1">
    <source>
        <dbReference type="EMBL" id="TXC88906.1"/>
    </source>
</evidence>
<name>A0A5C6VWB1_9BURK</name>
<comment type="caution">
    <text evidence="1">The sequence shown here is derived from an EMBL/GenBank/DDBJ whole genome shotgun (WGS) entry which is preliminary data.</text>
</comment>